<evidence type="ECO:0000256" key="2">
    <source>
        <dbReference type="SAM" id="Coils"/>
    </source>
</evidence>
<sequence>MSEEAPAGLDKLREDIDRIDRELHQLLRERAAVVRRIGLAKRTASGERAAFIRPGREAELMRGRIGDHDGALPAASVARIWREILSGACQMQAPFGVALYSPERSISHWDLVRNHFGSLTPIRLCASAQRVLQEVGQQNTIGVLPWPDHEEAQPWWPNLASEDARAVNIVSALPFYESATGRFESRRLMAVATYPPEPSSDDVSYMIVDTHPELSRTRLGALLNQAGLKGGVMATYGREGLMKQLLELDGFIGRQDERLGRLVGGSDGAITRAAVIGASARPLGVLDTE</sequence>
<accession>A0A2M9G4Z4</accession>
<dbReference type="AlphaFoldDB" id="A0A2M9G4Z4"/>
<dbReference type="InterPro" id="IPR036263">
    <property type="entry name" value="Chorismate_II_sf"/>
</dbReference>
<dbReference type="InterPro" id="IPR036979">
    <property type="entry name" value="CM_dom_sf"/>
</dbReference>
<dbReference type="SMART" id="SM00830">
    <property type="entry name" value="CM_2"/>
    <property type="match status" value="1"/>
</dbReference>
<feature type="coiled-coil region" evidence="2">
    <location>
        <begin position="9"/>
        <end position="36"/>
    </location>
</feature>
<keyword evidence="5" id="KW-1185">Reference proteome</keyword>
<evidence type="ECO:0000313" key="4">
    <source>
        <dbReference type="EMBL" id="PJK30782.1"/>
    </source>
</evidence>
<keyword evidence="2" id="KW-0175">Coiled coil</keyword>
<evidence type="ECO:0000313" key="5">
    <source>
        <dbReference type="Proteomes" id="UP000229498"/>
    </source>
</evidence>
<dbReference type="GO" id="GO:0046417">
    <property type="term" value="P:chorismate metabolic process"/>
    <property type="evidence" value="ECO:0007669"/>
    <property type="project" value="InterPro"/>
</dbReference>
<protein>
    <recommendedName>
        <fullName evidence="1">chorismate mutase</fullName>
        <ecNumber evidence="1">5.4.99.5</ecNumber>
    </recommendedName>
</protein>
<comment type="caution">
    <text evidence="4">The sequence shown here is derived from an EMBL/GenBank/DDBJ whole genome shotgun (WGS) entry which is preliminary data.</text>
</comment>
<proteinExistence type="predicted"/>
<dbReference type="GO" id="GO:0004106">
    <property type="term" value="F:chorismate mutase activity"/>
    <property type="evidence" value="ECO:0007669"/>
    <property type="project" value="UniProtKB-EC"/>
</dbReference>
<dbReference type="SUPFAM" id="SSF48600">
    <property type="entry name" value="Chorismate mutase II"/>
    <property type="match status" value="1"/>
</dbReference>
<name>A0A2M9G4Z4_9PROT</name>
<dbReference type="RefSeq" id="WP_109794254.1">
    <property type="nucleotide sequence ID" value="NZ_PHIG01000018.1"/>
</dbReference>
<dbReference type="PROSITE" id="PS51168">
    <property type="entry name" value="CHORISMATE_MUT_2"/>
    <property type="match status" value="1"/>
</dbReference>
<evidence type="ECO:0000259" key="3">
    <source>
        <dbReference type="PROSITE" id="PS51168"/>
    </source>
</evidence>
<dbReference type="Proteomes" id="UP000229498">
    <property type="component" value="Unassembled WGS sequence"/>
</dbReference>
<reference evidence="4 5" key="1">
    <citation type="submission" date="2017-11" db="EMBL/GenBank/DDBJ databases">
        <title>Draft genome sequence of Rhizobiales bacterium SY3-13.</title>
        <authorList>
            <person name="Sun C."/>
        </authorList>
    </citation>
    <scope>NUCLEOTIDE SEQUENCE [LARGE SCALE GENOMIC DNA]</scope>
    <source>
        <strain evidence="4 5">SY3-13</strain>
    </source>
</reference>
<dbReference type="Gene3D" id="1.20.59.10">
    <property type="entry name" value="Chorismate mutase"/>
    <property type="match status" value="1"/>
</dbReference>
<dbReference type="InterPro" id="IPR002701">
    <property type="entry name" value="CM_II_prokaryot"/>
</dbReference>
<organism evidence="4 5">
    <name type="scientific">Minwuia thermotolerans</name>
    <dbReference type="NCBI Taxonomy" id="2056226"/>
    <lineage>
        <taxon>Bacteria</taxon>
        <taxon>Pseudomonadati</taxon>
        <taxon>Pseudomonadota</taxon>
        <taxon>Alphaproteobacteria</taxon>
        <taxon>Minwuiales</taxon>
        <taxon>Minwuiaceae</taxon>
        <taxon>Minwuia</taxon>
    </lineage>
</organism>
<dbReference type="Pfam" id="PF01817">
    <property type="entry name" value="CM_2"/>
    <property type="match status" value="1"/>
</dbReference>
<dbReference type="EMBL" id="PHIG01000018">
    <property type="protein sequence ID" value="PJK30782.1"/>
    <property type="molecule type" value="Genomic_DNA"/>
</dbReference>
<gene>
    <name evidence="4" type="ORF">CVT23_05285</name>
</gene>
<dbReference type="OrthoDB" id="7268348at2"/>
<evidence type="ECO:0000256" key="1">
    <source>
        <dbReference type="ARBA" id="ARBA00012404"/>
    </source>
</evidence>
<dbReference type="EC" id="5.4.99.5" evidence="1"/>
<feature type="domain" description="Chorismate mutase" evidence="3">
    <location>
        <begin position="3"/>
        <end position="96"/>
    </location>
</feature>